<proteinExistence type="predicted"/>
<protein>
    <submittedName>
        <fullName evidence="2">Uncharacterized protein</fullName>
    </submittedName>
</protein>
<sequence length="158" mass="17572">MPAIKLKTKVSDRILEKALDGLEAEKALEAGEAKAEEPAFNERLRPPSRLLPGLIGLIADIKATGEQTVADNDPQEEKRRTQDASKAMKTLPAAERIAAGHGYDSVMIGEGHVRDIDSLARDMDAFWRECVREKDWDMAHEANDLLARLTLVESESWH</sequence>
<evidence type="ECO:0000313" key="2">
    <source>
        <dbReference type="EMBL" id="AVT45366.1"/>
    </source>
</evidence>
<dbReference type="RefSeq" id="WP_107646258.1">
    <property type="nucleotide sequence ID" value="NZ_CP028341.1"/>
</dbReference>
<evidence type="ECO:0000313" key="3">
    <source>
        <dbReference type="Proteomes" id="UP000241454"/>
    </source>
</evidence>
<evidence type="ECO:0000256" key="1">
    <source>
        <dbReference type="SAM" id="MobiDB-lite"/>
    </source>
</evidence>
<dbReference type="EMBL" id="CP028341">
    <property type="protein sequence ID" value="AVT45366.1"/>
    <property type="molecule type" value="Genomic_DNA"/>
</dbReference>
<name>A0A2R4G3G0_BIFAD</name>
<accession>A0A2R4G3G0</accession>
<dbReference type="Proteomes" id="UP000241454">
    <property type="component" value="Chromosome"/>
</dbReference>
<dbReference type="AlphaFoldDB" id="A0A2R4G3G0"/>
<reference evidence="2 3" key="1">
    <citation type="submission" date="2018-03" db="EMBL/GenBank/DDBJ databases">
        <authorList>
            <person name="Keele B.F."/>
        </authorList>
    </citation>
    <scope>NUCLEOTIDE SEQUENCE [LARGE SCALE GENOMIC DNA]</scope>
    <source>
        <strain evidence="2 3">1-11</strain>
    </source>
</reference>
<gene>
    <name evidence="2" type="ORF">C8077_05185</name>
</gene>
<organism evidence="2 3">
    <name type="scientific">Bifidobacterium adolescentis</name>
    <dbReference type="NCBI Taxonomy" id="1680"/>
    <lineage>
        <taxon>Bacteria</taxon>
        <taxon>Bacillati</taxon>
        <taxon>Actinomycetota</taxon>
        <taxon>Actinomycetes</taxon>
        <taxon>Bifidobacteriales</taxon>
        <taxon>Bifidobacteriaceae</taxon>
        <taxon>Bifidobacterium</taxon>
    </lineage>
</organism>
<feature type="region of interest" description="Disordered" evidence="1">
    <location>
        <begin position="66"/>
        <end position="87"/>
    </location>
</feature>